<keyword evidence="2" id="KW-1185">Reference proteome</keyword>
<accession>A0A225PVP1</accession>
<dbReference type="OrthoDB" id="7571212at2"/>
<dbReference type="AlphaFoldDB" id="A0A0B3RUH2"/>
<comment type="caution">
    <text evidence="1">The sequence shown here is derived from an EMBL/GenBank/DDBJ whole genome shotgun (WGS) entry which is preliminary data.</text>
</comment>
<accession>A0A0B3RUH2</accession>
<evidence type="ECO:0000313" key="1">
    <source>
        <dbReference type="EMBL" id="KHQ50383.1"/>
    </source>
</evidence>
<organism evidence="1 2">
    <name type="scientific">Mameliella alba</name>
    <dbReference type="NCBI Taxonomy" id="561184"/>
    <lineage>
        <taxon>Bacteria</taxon>
        <taxon>Pseudomonadati</taxon>
        <taxon>Pseudomonadota</taxon>
        <taxon>Alphaproteobacteria</taxon>
        <taxon>Rhodobacterales</taxon>
        <taxon>Roseobacteraceae</taxon>
        <taxon>Mameliella</taxon>
    </lineage>
</organism>
<dbReference type="RefSeq" id="WP_043146331.1">
    <property type="nucleotide sequence ID" value="NZ_BMGQ01000001.1"/>
</dbReference>
<dbReference type="GeneID" id="66500997"/>
<sequence>MSLRVTQDGDLRDITRRDFEQLERSHTAAMRRAGQFLQDAWRDEIRESGLGGRLANSVRHQTYPQGQNSMNAAALVWANSPKIILSHLEGSLIRSPNGLYLAIPAPGAGKQRFGRKMTPAAFEQKTGLKLRFVYRDSRVSFLVADGTRINKSGFVRQKRGRRRKDGILTGEQTSVVFYLVKQVKLRKKLDFLAKSDGWAARILDSVGFEE</sequence>
<dbReference type="InterPro" id="IPR045622">
    <property type="entry name" value="DUF6441"/>
</dbReference>
<dbReference type="Pfam" id="PF20039">
    <property type="entry name" value="DUF6441"/>
    <property type="match status" value="1"/>
</dbReference>
<gene>
    <name evidence="1" type="ORF">OA50_05058</name>
</gene>
<proteinExistence type="predicted"/>
<name>A0A0B3RUH2_9RHOB</name>
<dbReference type="Proteomes" id="UP000030960">
    <property type="component" value="Unassembled WGS sequence"/>
</dbReference>
<dbReference type="EMBL" id="JSUQ01000027">
    <property type="protein sequence ID" value="KHQ50383.1"/>
    <property type="molecule type" value="Genomic_DNA"/>
</dbReference>
<dbReference type="STRING" id="561184.SAMN05216376_105190"/>
<protein>
    <submittedName>
        <fullName evidence="1">Uncharacterized protein</fullName>
    </submittedName>
</protein>
<reference evidence="1 2" key="1">
    <citation type="submission" date="2014-10" db="EMBL/GenBank/DDBJ databases">
        <title>Genome sequence of Ponticoccus sp. strain UMTAT08 isolated from clonal culture of toxic dinoflagellate Alexandrium tamiyavanichii.</title>
        <authorList>
            <person name="Gan H.Y."/>
            <person name="Muhd D.-D."/>
            <person name="Mohd Noor M.E."/>
            <person name="Yeong Y.S."/>
            <person name="Usup G."/>
        </authorList>
    </citation>
    <scope>NUCLEOTIDE SEQUENCE [LARGE SCALE GENOMIC DNA]</scope>
    <source>
        <strain evidence="1 2">UMTAT08</strain>
    </source>
</reference>
<dbReference type="PATRIC" id="fig|1515334.3.peg.5081"/>
<evidence type="ECO:0000313" key="2">
    <source>
        <dbReference type="Proteomes" id="UP000030960"/>
    </source>
</evidence>